<evidence type="ECO:0000256" key="2">
    <source>
        <dbReference type="ARBA" id="ARBA00022748"/>
    </source>
</evidence>
<evidence type="ECO:0000256" key="5">
    <source>
        <dbReference type="SAM" id="Coils"/>
    </source>
</evidence>
<dbReference type="InterPro" id="IPR013766">
    <property type="entry name" value="Thioredoxin_domain"/>
</dbReference>
<reference evidence="7 8" key="1">
    <citation type="submission" date="2022-06" db="EMBL/GenBank/DDBJ databases">
        <authorList>
            <person name="Xuan X."/>
        </authorList>
    </citation>
    <scope>NUCLEOTIDE SEQUENCE [LARGE SCALE GENOMIC DNA]</scope>
    <source>
        <strain evidence="7 8">2V75</strain>
    </source>
</reference>
<dbReference type="Pfam" id="PF14289">
    <property type="entry name" value="DUF4369"/>
    <property type="match status" value="1"/>
</dbReference>
<evidence type="ECO:0000256" key="4">
    <source>
        <dbReference type="ARBA" id="ARBA00023284"/>
    </source>
</evidence>
<evidence type="ECO:0000256" key="3">
    <source>
        <dbReference type="ARBA" id="ARBA00023157"/>
    </source>
</evidence>
<gene>
    <name evidence="7" type="ORF">NG653_01325</name>
</gene>
<evidence type="ECO:0000259" key="6">
    <source>
        <dbReference type="PROSITE" id="PS51352"/>
    </source>
</evidence>
<dbReference type="PANTHER" id="PTHR42852:SF6">
    <property type="entry name" value="THIOL:DISULFIDE INTERCHANGE PROTEIN DSBE"/>
    <property type="match status" value="1"/>
</dbReference>
<dbReference type="PROSITE" id="PS51352">
    <property type="entry name" value="THIOREDOXIN_2"/>
    <property type="match status" value="1"/>
</dbReference>
<dbReference type="RefSeq" id="WP_252739852.1">
    <property type="nucleotide sequence ID" value="NZ_JAMXIB010000001.1"/>
</dbReference>
<feature type="domain" description="Thioredoxin" evidence="6">
    <location>
        <begin position="232"/>
        <end position="369"/>
    </location>
</feature>
<dbReference type="EMBL" id="JAMXIB010000001">
    <property type="protein sequence ID" value="MCO5723476.1"/>
    <property type="molecule type" value="Genomic_DNA"/>
</dbReference>
<evidence type="ECO:0000313" key="7">
    <source>
        <dbReference type="EMBL" id="MCO5723476.1"/>
    </source>
</evidence>
<dbReference type="Proteomes" id="UP001206312">
    <property type="component" value="Unassembled WGS sequence"/>
</dbReference>
<dbReference type="PROSITE" id="PS51257">
    <property type="entry name" value="PROKAR_LIPOPROTEIN"/>
    <property type="match status" value="1"/>
</dbReference>
<feature type="coiled-coil region" evidence="5">
    <location>
        <begin position="146"/>
        <end position="173"/>
    </location>
</feature>
<protein>
    <submittedName>
        <fullName evidence="7">AhpC/TSA family protein</fullName>
    </submittedName>
</protein>
<dbReference type="CDD" id="cd02966">
    <property type="entry name" value="TlpA_like_family"/>
    <property type="match status" value="1"/>
</dbReference>
<dbReference type="InterPro" id="IPR050553">
    <property type="entry name" value="Thioredoxin_ResA/DsbE_sf"/>
</dbReference>
<proteinExistence type="predicted"/>
<keyword evidence="8" id="KW-1185">Reference proteome</keyword>
<dbReference type="InterPro" id="IPR025380">
    <property type="entry name" value="DUF4369"/>
</dbReference>
<accession>A0ABT1AUD5</accession>
<comment type="subcellular location">
    <subcellularLocation>
        <location evidence="1">Cell envelope</location>
    </subcellularLocation>
</comment>
<dbReference type="InterPro" id="IPR036249">
    <property type="entry name" value="Thioredoxin-like_sf"/>
</dbReference>
<dbReference type="PANTHER" id="PTHR42852">
    <property type="entry name" value="THIOL:DISULFIDE INTERCHANGE PROTEIN DSBE"/>
    <property type="match status" value="1"/>
</dbReference>
<keyword evidence="3" id="KW-1015">Disulfide bond</keyword>
<sequence length="369" mass="40846">MKRIPAMLLLSALALSCSGEREGEYQLNGTLEGAVADNTRVFLKKSDENLQPIEADTAVVSGGTFRFSGTIEAPHLYFIFVEGANMGVPLILEEGKLELTAHKDSLNAALVEGTPQNQAYAEFIEGSRLLVQRRNSIQQEMQEAMMARDTANMNALRDEFMELRQEGMDYEQDFARTHPEALVSALLIDRFLKTKSMTIAELQEMFSGLSEEIRQTTLGRSLGQALEAAGKTAVGSRAPDFSAPTPSGETLALSDVLGKVTLIDFWAAWCRPCRAENPNIVRVYEQYKDKGLSILGVSLDRNADDWKQAILDDGLTWHHVSNVRYFDEIAELYSVNAIPASFILDEKGVIVAKNLRGPELEAKIAELLR</sequence>
<name>A0ABT1AUD5_9FLAO</name>
<evidence type="ECO:0000313" key="8">
    <source>
        <dbReference type="Proteomes" id="UP001206312"/>
    </source>
</evidence>
<comment type="caution">
    <text evidence="7">The sequence shown here is derived from an EMBL/GenBank/DDBJ whole genome shotgun (WGS) entry which is preliminary data.</text>
</comment>
<evidence type="ECO:0000256" key="1">
    <source>
        <dbReference type="ARBA" id="ARBA00004196"/>
    </source>
</evidence>
<dbReference type="InterPro" id="IPR000866">
    <property type="entry name" value="AhpC/TSA"/>
</dbReference>
<organism evidence="7 8">
    <name type="scientific">Robiginitalea marina</name>
    <dbReference type="NCBI Taxonomy" id="2954105"/>
    <lineage>
        <taxon>Bacteria</taxon>
        <taxon>Pseudomonadati</taxon>
        <taxon>Bacteroidota</taxon>
        <taxon>Flavobacteriia</taxon>
        <taxon>Flavobacteriales</taxon>
        <taxon>Flavobacteriaceae</taxon>
        <taxon>Robiginitalea</taxon>
    </lineage>
</organism>
<dbReference type="SUPFAM" id="SSF52833">
    <property type="entry name" value="Thioredoxin-like"/>
    <property type="match status" value="1"/>
</dbReference>
<dbReference type="Pfam" id="PF00578">
    <property type="entry name" value="AhpC-TSA"/>
    <property type="match status" value="1"/>
</dbReference>
<dbReference type="Gene3D" id="3.40.30.10">
    <property type="entry name" value="Glutaredoxin"/>
    <property type="match status" value="1"/>
</dbReference>
<keyword evidence="2" id="KW-0201">Cytochrome c-type biogenesis</keyword>
<keyword evidence="4" id="KW-0676">Redox-active center</keyword>
<keyword evidence="5" id="KW-0175">Coiled coil</keyword>